<dbReference type="SMART" id="SM00034">
    <property type="entry name" value="CLECT"/>
    <property type="match status" value="1"/>
</dbReference>
<dbReference type="Gene3D" id="3.10.100.10">
    <property type="entry name" value="Mannose-Binding Protein A, subunit A"/>
    <property type="match status" value="1"/>
</dbReference>
<keyword evidence="3" id="KW-0430">Lectin</keyword>
<dbReference type="CDD" id="cd03590">
    <property type="entry name" value="CLECT_DC-SIGN_like"/>
    <property type="match status" value="1"/>
</dbReference>
<evidence type="ECO:0000313" key="9">
    <source>
        <dbReference type="Proteomes" id="UP000694545"/>
    </source>
</evidence>
<dbReference type="Pfam" id="PF03954">
    <property type="entry name" value="Lectin_N"/>
    <property type="match status" value="1"/>
</dbReference>
<dbReference type="Ensembl" id="ENSVKKT00000021162.1">
    <property type="protein sequence ID" value="ENSVKKP00000020655.1"/>
    <property type="gene ID" value="ENSVKKG00000013878.1"/>
</dbReference>
<feature type="region of interest" description="Disordered" evidence="5">
    <location>
        <begin position="1"/>
        <end position="32"/>
    </location>
</feature>
<dbReference type="InterPro" id="IPR018378">
    <property type="entry name" value="C-type_lectin_CS"/>
</dbReference>
<dbReference type="Pfam" id="PF00059">
    <property type="entry name" value="Lectin_C"/>
    <property type="match status" value="1"/>
</dbReference>
<dbReference type="RefSeq" id="XP_044273210.1">
    <property type="nucleotide sequence ID" value="XM_044417275.1"/>
</dbReference>
<feature type="domain" description="C-type lectin" evidence="7">
    <location>
        <begin position="163"/>
        <end position="280"/>
    </location>
</feature>
<reference evidence="8" key="2">
    <citation type="submission" date="2025-09" db="UniProtKB">
        <authorList>
            <consortium name="Ensembl"/>
        </authorList>
    </citation>
    <scope>IDENTIFICATION</scope>
</reference>
<keyword evidence="6" id="KW-1133">Transmembrane helix</keyword>
<keyword evidence="9" id="KW-1185">Reference proteome</keyword>
<dbReference type="AlphaFoldDB" id="A0A8D2Q5N8"/>
<dbReference type="RefSeq" id="XP_044273212.1">
    <property type="nucleotide sequence ID" value="XM_044417277.1"/>
</dbReference>
<name>A0A8D2Q5N8_VARKO</name>
<dbReference type="InterPro" id="IPR016186">
    <property type="entry name" value="C-type_lectin-like/link_sf"/>
</dbReference>
<keyword evidence="6" id="KW-0472">Membrane</keyword>
<evidence type="ECO:0000259" key="7">
    <source>
        <dbReference type="PROSITE" id="PS50041"/>
    </source>
</evidence>
<dbReference type="PROSITE" id="PS50041">
    <property type="entry name" value="C_TYPE_LECTIN_2"/>
    <property type="match status" value="1"/>
</dbReference>
<evidence type="ECO:0000313" key="8">
    <source>
        <dbReference type="Ensembl" id="ENSVKKP00000020655.1"/>
    </source>
</evidence>
<dbReference type="OMA" id="PRNTWIG"/>
<evidence type="ECO:0000256" key="6">
    <source>
        <dbReference type="SAM" id="Phobius"/>
    </source>
</evidence>
<dbReference type="PANTHER" id="PTHR22803">
    <property type="entry name" value="MANNOSE, PHOSPHOLIPASE, LECTIN RECEPTOR RELATED"/>
    <property type="match status" value="1"/>
</dbReference>
<organism evidence="8 9">
    <name type="scientific">Varanus komodoensis</name>
    <name type="common">Komodo dragon</name>
    <dbReference type="NCBI Taxonomy" id="61221"/>
    <lineage>
        <taxon>Eukaryota</taxon>
        <taxon>Metazoa</taxon>
        <taxon>Chordata</taxon>
        <taxon>Craniata</taxon>
        <taxon>Vertebrata</taxon>
        <taxon>Euteleostomi</taxon>
        <taxon>Lepidosauria</taxon>
        <taxon>Squamata</taxon>
        <taxon>Bifurcata</taxon>
        <taxon>Unidentata</taxon>
        <taxon>Episquamata</taxon>
        <taxon>Toxicofera</taxon>
        <taxon>Anguimorpha</taxon>
        <taxon>Paleoanguimorpha</taxon>
        <taxon>Varanoidea</taxon>
        <taxon>Varanidae</taxon>
        <taxon>Varanus</taxon>
    </lineage>
</organism>
<dbReference type="InterPro" id="IPR033989">
    <property type="entry name" value="CD209-like_CTLD"/>
</dbReference>
<evidence type="ECO:0000256" key="3">
    <source>
        <dbReference type="ARBA" id="ARBA00022734"/>
    </source>
</evidence>
<keyword evidence="4" id="KW-1015">Disulfide bond</keyword>
<keyword evidence="6" id="KW-0812">Transmembrane</keyword>
<dbReference type="GO" id="GO:0030246">
    <property type="term" value="F:carbohydrate binding"/>
    <property type="evidence" value="ECO:0007669"/>
    <property type="project" value="UniProtKB-KW"/>
</dbReference>
<sequence length="285" mass="32860">MIQEYRNVKSLGSEAEDDLDPRRGYAPSPSWGRGACSGRCLVCFLTGLLCVVLILTVVFASTGRRVDSDMSKMQEEFDSVNRTSSAVLAALKDKEEKDLQTLVNIDKMVKNLTKVVDAVKAEFQDQIAKLRISVRTLNCRLEDVKRNRTGGQEDCCPKGWRSFGRSCYWVSSVEKTWEEARLDCEDKDSHLVVIAGYQEKQFVTQLSKPRNTWLGLNYETDQWKWLDGSTYTVRRIDWRPGEPNLFSHRNFRELAHCAYMYRDGLWSDEHCKQQLAWMCETELKG</sequence>
<keyword evidence="2" id="KW-0964">Secreted</keyword>
<evidence type="ECO:0000256" key="1">
    <source>
        <dbReference type="ARBA" id="ARBA00004613"/>
    </source>
</evidence>
<proteinExistence type="predicted"/>
<protein>
    <recommendedName>
        <fullName evidence="7">C-type lectin domain-containing protein</fullName>
    </recommendedName>
</protein>
<comment type="subcellular location">
    <subcellularLocation>
        <location evidence="1">Secreted</location>
    </subcellularLocation>
</comment>
<evidence type="ECO:0000256" key="2">
    <source>
        <dbReference type="ARBA" id="ARBA00022525"/>
    </source>
</evidence>
<reference evidence="8" key="1">
    <citation type="submission" date="2025-08" db="UniProtKB">
        <authorList>
            <consortium name="Ensembl"/>
        </authorList>
    </citation>
    <scope>IDENTIFICATION</scope>
</reference>
<dbReference type="Proteomes" id="UP000694545">
    <property type="component" value="Unplaced"/>
</dbReference>
<dbReference type="RefSeq" id="XP_044273211.1">
    <property type="nucleotide sequence ID" value="XM_044417276.1"/>
</dbReference>
<dbReference type="RefSeq" id="XP_044273209.1">
    <property type="nucleotide sequence ID" value="XM_044417274.1"/>
</dbReference>
<accession>A0A8D2Q5N8</accession>
<dbReference type="InterPro" id="IPR016187">
    <property type="entry name" value="CTDL_fold"/>
</dbReference>
<dbReference type="OrthoDB" id="6337382at2759"/>
<evidence type="ECO:0000256" key="4">
    <source>
        <dbReference type="ARBA" id="ARBA00023157"/>
    </source>
</evidence>
<gene>
    <name evidence="8" type="primary">LOC123016702</name>
</gene>
<dbReference type="PROSITE" id="PS00615">
    <property type="entry name" value="C_TYPE_LECTIN_1"/>
    <property type="match status" value="1"/>
</dbReference>
<dbReference type="RefSeq" id="XP_044273208.1">
    <property type="nucleotide sequence ID" value="XM_044417273.1"/>
</dbReference>
<dbReference type="SUPFAM" id="SSF56436">
    <property type="entry name" value="C-type lectin-like"/>
    <property type="match status" value="1"/>
</dbReference>
<dbReference type="InterPro" id="IPR050111">
    <property type="entry name" value="C-type_lectin/snaclec_domain"/>
</dbReference>
<dbReference type="GeneID" id="123016702"/>
<dbReference type="InterPro" id="IPR001304">
    <property type="entry name" value="C-type_lectin-like"/>
</dbReference>
<feature type="transmembrane region" description="Helical" evidence="6">
    <location>
        <begin position="40"/>
        <end position="60"/>
    </location>
</feature>
<dbReference type="GO" id="GO:0005576">
    <property type="term" value="C:extracellular region"/>
    <property type="evidence" value="ECO:0007669"/>
    <property type="project" value="UniProtKB-SubCell"/>
</dbReference>
<dbReference type="KEGG" id="vko:123016702"/>
<evidence type="ECO:0000256" key="5">
    <source>
        <dbReference type="SAM" id="MobiDB-lite"/>
    </source>
</evidence>